<dbReference type="AlphaFoldDB" id="C5ASB1"/>
<dbReference type="EMBL" id="CP001510">
    <property type="protein sequence ID" value="ACS40352.1"/>
    <property type="molecule type" value="Genomic_DNA"/>
</dbReference>
<proteinExistence type="predicted"/>
<dbReference type="KEGG" id="mea:Mex_1p2576"/>
<evidence type="ECO:0000256" key="1">
    <source>
        <dbReference type="SAM" id="MobiDB-lite"/>
    </source>
</evidence>
<name>C5ASB1_METEA</name>
<feature type="compositionally biased region" description="Basic and acidic residues" evidence="1">
    <location>
        <begin position="1"/>
        <end position="18"/>
    </location>
</feature>
<dbReference type="Proteomes" id="UP000009081">
    <property type="component" value="Chromosome"/>
</dbReference>
<reference evidence="2 3" key="1">
    <citation type="journal article" date="2009" name="PLoS ONE">
        <title>Methylobacterium genome sequences: a reference blueprint to investigate microbial metabolism of C1 compounds from natural and industrial sources.</title>
        <authorList>
            <person name="Vuilleumier S."/>
            <person name="Chistoserdova L."/>
            <person name="Lee M.-C."/>
            <person name="Bringel F."/>
            <person name="Lajus A."/>
            <person name="Zhou Y."/>
            <person name="Gourion B."/>
            <person name="Barbe V."/>
            <person name="Chang J."/>
            <person name="Cruveiller S."/>
            <person name="Dossat C."/>
            <person name="Gillett W."/>
            <person name="Gruffaz C."/>
            <person name="Haugen E."/>
            <person name="Hourcade E."/>
            <person name="Levy R."/>
            <person name="Mangenot S."/>
            <person name="Muller E."/>
            <person name="Nadalig T."/>
            <person name="Pagni M."/>
            <person name="Penny C."/>
            <person name="Peyraud R."/>
            <person name="Robinson D.G."/>
            <person name="Roche D."/>
            <person name="Rouy Z."/>
            <person name="Saenampechek C."/>
            <person name="Salvignol G."/>
            <person name="Vallenet D."/>
            <person name="Wu Z."/>
            <person name="Marx C.J."/>
            <person name="Vorholt J.A."/>
            <person name="Olson M.V."/>
            <person name="Kaul R."/>
            <person name="Weissenbach J."/>
            <person name="Medigue C."/>
            <person name="Lidstrom M.E."/>
        </authorList>
    </citation>
    <scope>NUCLEOTIDE SEQUENCE [LARGE SCALE GENOMIC DNA]</scope>
    <source>
        <strain evidence="3">ATCC 14718 / DSM 1338 / JCM 2805 / NCIMB 9133 / AM1</strain>
    </source>
</reference>
<protein>
    <submittedName>
        <fullName evidence="2">Uncharacterized protein</fullName>
    </submittedName>
</protein>
<evidence type="ECO:0000313" key="3">
    <source>
        <dbReference type="Proteomes" id="UP000009081"/>
    </source>
</evidence>
<keyword evidence="3" id="KW-1185">Reference proteome</keyword>
<sequence>MPDPVDRHLAAGVRRPEHAGPPVKAHQGVRAGAVASHDRPRPPGGGSAPSPARLEVRGIQASADREPLDPVGVRAARFRSGRELPKRPVSLAVSTRASSCPVTSVTDGASGPA</sequence>
<accession>C5ASB1</accession>
<evidence type="ECO:0000313" key="2">
    <source>
        <dbReference type="EMBL" id="ACS40352.1"/>
    </source>
</evidence>
<organism evidence="2 3">
    <name type="scientific">Methylorubrum extorquens (strain ATCC 14718 / DSM 1338 / JCM 2805 / NCIMB 9133 / AM1)</name>
    <name type="common">Methylobacterium extorquens</name>
    <dbReference type="NCBI Taxonomy" id="272630"/>
    <lineage>
        <taxon>Bacteria</taxon>
        <taxon>Pseudomonadati</taxon>
        <taxon>Pseudomonadota</taxon>
        <taxon>Alphaproteobacteria</taxon>
        <taxon>Hyphomicrobiales</taxon>
        <taxon>Methylobacteriaceae</taxon>
        <taxon>Methylorubrum</taxon>
    </lineage>
</organism>
<dbReference type="HOGENOM" id="CLU_2130540_0_0_5"/>
<feature type="region of interest" description="Disordered" evidence="1">
    <location>
        <begin position="1"/>
        <end position="70"/>
    </location>
</feature>
<gene>
    <name evidence="2" type="ordered locus">MexAM1_META1p2576</name>
</gene>
<dbReference type="STRING" id="272630.MexAM1_META1p2576"/>